<evidence type="ECO:0000256" key="2">
    <source>
        <dbReference type="ARBA" id="ARBA00022448"/>
    </source>
</evidence>
<evidence type="ECO:0000256" key="4">
    <source>
        <dbReference type="ARBA" id="ARBA00022989"/>
    </source>
</evidence>
<dbReference type="GO" id="GO:0009055">
    <property type="term" value="F:electron transfer activity"/>
    <property type="evidence" value="ECO:0007669"/>
    <property type="project" value="UniProtKB-UniRule"/>
</dbReference>
<dbReference type="GO" id="GO:0030091">
    <property type="term" value="P:protein repair"/>
    <property type="evidence" value="ECO:0007669"/>
    <property type="project" value="UniProtKB-UniRule"/>
</dbReference>
<keyword evidence="7" id="KW-1003">Cell membrane</keyword>
<evidence type="ECO:0000313" key="9">
    <source>
        <dbReference type="EMBL" id="EGD58092.1"/>
    </source>
</evidence>
<dbReference type="HAMAP" id="MF_01207">
    <property type="entry name" value="MsrQ"/>
    <property type="match status" value="1"/>
</dbReference>
<evidence type="ECO:0000259" key="8">
    <source>
        <dbReference type="Pfam" id="PF01794"/>
    </source>
</evidence>
<dbReference type="Pfam" id="PF01794">
    <property type="entry name" value="Ferric_reduct"/>
    <property type="match status" value="1"/>
</dbReference>
<comment type="caution">
    <text evidence="7">Lacks conserved residue(s) required for the propagation of feature annotation.</text>
</comment>
<protein>
    <recommendedName>
        <fullName evidence="7">Protein-methionine-sulfoxide reductase heme-binding subunit MsrQ</fullName>
    </recommendedName>
    <alternativeName>
        <fullName evidence="7">Flavocytochrome MsrQ</fullName>
    </alternativeName>
</protein>
<dbReference type="InterPro" id="IPR022837">
    <property type="entry name" value="MsrQ-like"/>
</dbReference>
<evidence type="ECO:0000256" key="1">
    <source>
        <dbReference type="ARBA" id="ARBA00004141"/>
    </source>
</evidence>
<evidence type="ECO:0000313" key="10">
    <source>
        <dbReference type="Proteomes" id="UP000004728"/>
    </source>
</evidence>
<evidence type="ECO:0000256" key="7">
    <source>
        <dbReference type="HAMAP-Rule" id="MF_01207"/>
    </source>
</evidence>
<keyword evidence="7" id="KW-0479">Metal-binding</keyword>
<comment type="function">
    <text evidence="7">Part of the MsrPQ system that repairs oxidized periplasmic proteins containing methionine sulfoxide residues (Met-O), using respiratory chain electrons. Thus protects these proteins from oxidative-stress damage caused by reactive species of oxygen and chlorine generated by the host defense mechanisms. MsrPQ is essential for the maintenance of envelope integrity under bleach stress, rescuing a wide series of structurally unrelated periplasmic proteins from methionine oxidation. MsrQ provides electrons for reduction to the reductase catalytic subunit MsrP, using the quinone pool of the respiratory chain.</text>
</comment>
<dbReference type="Proteomes" id="UP000004728">
    <property type="component" value="Unassembled WGS sequence"/>
</dbReference>
<reference evidence="9 10" key="1">
    <citation type="journal article" date="2012" name="J. Bacteriol.">
        <title>Draft Genome Sequence of Novosphingobium nitrogenifigens Y88T.</title>
        <authorList>
            <person name="Strabala T.J."/>
            <person name="Macdonald L."/>
            <person name="Liu V."/>
            <person name="Smit A.M."/>
        </authorList>
    </citation>
    <scope>NUCLEOTIDE SEQUENCE [LARGE SCALE GENOMIC DNA]</scope>
    <source>
        <strain evidence="9 10">DSM 19370</strain>
    </source>
</reference>
<comment type="cofactor">
    <cofactor evidence="7">
        <name>FMN</name>
        <dbReference type="ChEBI" id="CHEBI:58210"/>
    </cofactor>
    <text evidence="7">Binds 1 FMN per subunit.</text>
</comment>
<comment type="similarity">
    <text evidence="7">Belongs to the MsrQ family.</text>
</comment>
<dbReference type="HOGENOM" id="CLU_080662_0_1_5"/>
<feature type="transmembrane region" description="Helical" evidence="7">
    <location>
        <begin position="90"/>
        <end position="108"/>
    </location>
</feature>
<dbReference type="PANTHER" id="PTHR36964:SF1">
    <property type="entry name" value="PROTEIN-METHIONINE-SULFOXIDE REDUCTASE HEME-BINDING SUBUNIT MSRQ"/>
    <property type="match status" value="1"/>
</dbReference>
<dbReference type="GO" id="GO:0016679">
    <property type="term" value="F:oxidoreductase activity, acting on diphenols and related substances as donors"/>
    <property type="evidence" value="ECO:0007669"/>
    <property type="project" value="TreeGrafter"/>
</dbReference>
<evidence type="ECO:0000256" key="6">
    <source>
        <dbReference type="ARBA" id="ARBA00023136"/>
    </source>
</evidence>
<dbReference type="GO" id="GO:0020037">
    <property type="term" value="F:heme binding"/>
    <property type="evidence" value="ECO:0007669"/>
    <property type="project" value="UniProtKB-UniRule"/>
</dbReference>
<evidence type="ECO:0000256" key="3">
    <source>
        <dbReference type="ARBA" id="ARBA00022692"/>
    </source>
</evidence>
<keyword evidence="6 7" id="KW-0472">Membrane</keyword>
<accession>F1ZB41</accession>
<keyword evidence="7" id="KW-0249">Electron transport</keyword>
<gene>
    <name evidence="7" type="primary">msrQ</name>
    <name evidence="9" type="ORF">Y88_0144</name>
</gene>
<dbReference type="InParanoid" id="F1ZB41"/>
<dbReference type="GO" id="GO:0005886">
    <property type="term" value="C:plasma membrane"/>
    <property type="evidence" value="ECO:0007669"/>
    <property type="project" value="UniProtKB-SubCell"/>
</dbReference>
<comment type="caution">
    <text evidence="9">The sequence shown here is derived from an EMBL/GenBank/DDBJ whole genome shotgun (WGS) entry which is preliminary data.</text>
</comment>
<keyword evidence="2 7" id="KW-0813">Transport</keyword>
<dbReference type="GO" id="GO:0010181">
    <property type="term" value="F:FMN binding"/>
    <property type="evidence" value="ECO:0007669"/>
    <property type="project" value="UniProtKB-UniRule"/>
</dbReference>
<comment type="cofactor">
    <cofactor evidence="7">
        <name>heme b</name>
        <dbReference type="ChEBI" id="CHEBI:60344"/>
    </cofactor>
    <text evidence="7">Binds 1 heme b (iron(II)-protoporphyrin IX) group per subunit.</text>
</comment>
<keyword evidence="4 7" id="KW-1133">Transmembrane helix</keyword>
<organism evidence="9 10">
    <name type="scientific">Novosphingobium nitrogenifigens DSM 19370</name>
    <dbReference type="NCBI Taxonomy" id="983920"/>
    <lineage>
        <taxon>Bacteria</taxon>
        <taxon>Pseudomonadati</taxon>
        <taxon>Pseudomonadota</taxon>
        <taxon>Alphaproteobacteria</taxon>
        <taxon>Sphingomonadales</taxon>
        <taxon>Sphingomonadaceae</taxon>
        <taxon>Novosphingobium</taxon>
    </lineage>
</organism>
<dbReference type="PANTHER" id="PTHR36964">
    <property type="entry name" value="PROTEIN-METHIONINE-SULFOXIDE REDUCTASE HEME-BINDING SUBUNIT MSRQ"/>
    <property type="match status" value="1"/>
</dbReference>
<name>F1ZB41_9SPHN</name>
<feature type="transmembrane region" description="Helical" evidence="7">
    <location>
        <begin position="57"/>
        <end position="78"/>
    </location>
</feature>
<dbReference type="InterPro" id="IPR013130">
    <property type="entry name" value="Fe3_Rdtase_TM_dom"/>
</dbReference>
<keyword evidence="10" id="KW-1185">Reference proteome</keyword>
<proteinExistence type="inferred from homology"/>
<sequence>MGTMTRGRSLALRWGVQVAMALPLAILVGRWLMMAGGVSPLDAGLTAEPVAETINRLGLWALRALWLALAITPLRRLTGWAWLAPWRRPLGLWAFAYGCIHLLVYFVLDQGAAFDLLWADVVKHRFILLGMATWLMLLPLALTSTRASIRRLGGRRWQALHRLVYPAGGAAAIHFILRVKGFQIEPWIYAGLLLTLLGMRMVPRRRIKV</sequence>
<dbReference type="GO" id="GO:0046872">
    <property type="term" value="F:metal ion binding"/>
    <property type="evidence" value="ECO:0007669"/>
    <property type="project" value="UniProtKB-KW"/>
</dbReference>
<keyword evidence="5 7" id="KW-0408">Iron</keyword>
<comment type="subcellular location">
    <subcellularLocation>
        <location evidence="7">Cell membrane</location>
        <topology evidence="7">Multi-pass membrane protein</topology>
    </subcellularLocation>
    <subcellularLocation>
        <location evidence="1">Membrane</location>
        <topology evidence="1">Multi-pass membrane protein</topology>
    </subcellularLocation>
</comment>
<evidence type="ECO:0000256" key="5">
    <source>
        <dbReference type="ARBA" id="ARBA00023004"/>
    </source>
</evidence>
<keyword evidence="7" id="KW-0288">FMN</keyword>
<dbReference type="FunCoup" id="F1ZB41">
    <property type="interactions" value="35"/>
</dbReference>
<keyword evidence="7" id="KW-0285">Flavoprotein</keyword>
<keyword evidence="3 7" id="KW-0812">Transmembrane</keyword>
<keyword evidence="7" id="KW-0349">Heme</keyword>
<feature type="transmembrane region" description="Helical" evidence="7">
    <location>
        <begin position="124"/>
        <end position="142"/>
    </location>
</feature>
<comment type="subunit">
    <text evidence="7">Heterodimer of a catalytic subunit (MsrP) and a heme-binding subunit (MsrQ).</text>
</comment>
<feature type="domain" description="Ferric oxidoreductase" evidence="8">
    <location>
        <begin position="57"/>
        <end position="167"/>
    </location>
</feature>
<dbReference type="AlphaFoldDB" id="F1ZB41"/>
<dbReference type="STRING" id="983920.Y88_0144"/>
<dbReference type="eggNOG" id="COG2717">
    <property type="taxonomic scope" value="Bacteria"/>
</dbReference>
<dbReference type="EMBL" id="AEWJ01000044">
    <property type="protein sequence ID" value="EGD58092.1"/>
    <property type="molecule type" value="Genomic_DNA"/>
</dbReference>